<keyword evidence="11" id="KW-1185">Reference proteome</keyword>
<evidence type="ECO:0000256" key="1">
    <source>
        <dbReference type="ARBA" id="ARBA00007150"/>
    </source>
</evidence>
<feature type="binding site" evidence="7">
    <location>
        <position position="145"/>
    </location>
    <ligand>
        <name>a 1,2-diacyl-sn-glycero-3-phospho-(1'-sn-glycerol)</name>
        <dbReference type="ChEBI" id="CHEBI:64716"/>
    </ligand>
</feature>
<evidence type="ECO:0000256" key="3">
    <source>
        <dbReference type="ARBA" id="ARBA00022679"/>
    </source>
</evidence>
<protein>
    <recommendedName>
        <fullName evidence="7">Phosphatidylglycerol--prolipoprotein diacylglyceryl transferase</fullName>
        <ecNumber evidence="7">2.5.1.145</ecNumber>
    </recommendedName>
</protein>
<proteinExistence type="inferred from homology"/>
<keyword evidence="5 7" id="KW-1133">Transmembrane helix</keyword>
<dbReference type="GO" id="GO:0005886">
    <property type="term" value="C:plasma membrane"/>
    <property type="evidence" value="ECO:0007669"/>
    <property type="project" value="UniProtKB-SubCell"/>
</dbReference>
<keyword evidence="3 7" id="KW-0808">Transferase</keyword>
<feature type="transmembrane region" description="Helical" evidence="7">
    <location>
        <begin position="63"/>
        <end position="82"/>
    </location>
</feature>
<dbReference type="HAMAP" id="MF_01147">
    <property type="entry name" value="Lgt"/>
    <property type="match status" value="1"/>
</dbReference>
<feature type="transmembrane region" description="Helical" evidence="7">
    <location>
        <begin position="254"/>
        <end position="278"/>
    </location>
</feature>
<comment type="caution">
    <text evidence="9">The sequence shown here is derived from an EMBL/GenBank/DDBJ whole genome shotgun (WGS) entry which is preliminary data.</text>
</comment>
<name>A0A4R3JRU0_9FIRM</name>
<accession>A0A4R3JRU0</accession>
<dbReference type="RefSeq" id="WP_116441795.1">
    <property type="nucleotide sequence ID" value="NZ_BHEO01000008.1"/>
</dbReference>
<dbReference type="AlphaFoldDB" id="A0A4R3JRU0"/>
<keyword evidence="2 7" id="KW-1003">Cell membrane</keyword>
<comment type="function">
    <text evidence="7">Catalyzes the transfer of the diacylglyceryl group from phosphatidylglycerol to the sulfhydryl group of the N-terminal cysteine of a prolipoprotein, the first step in the formation of mature lipoproteins.</text>
</comment>
<dbReference type="Proteomes" id="UP000294613">
    <property type="component" value="Unassembled WGS sequence"/>
</dbReference>
<evidence type="ECO:0000256" key="2">
    <source>
        <dbReference type="ARBA" id="ARBA00022475"/>
    </source>
</evidence>
<dbReference type="UniPathway" id="UPA00664"/>
<reference evidence="8 11" key="1">
    <citation type="journal article" date="2018" name="Int. J. Syst. Evol. Microbiol.">
        <title>Draft Genome Sequence of Faecalimonas umbilicata JCM 30896T, an Acetate-Producing Bacterium Isolated from Human Feces.</title>
        <authorList>
            <person name="Sakamoto M."/>
            <person name="Ikeyama N."/>
            <person name="Yuki M."/>
            <person name="Ohkuma M."/>
        </authorList>
    </citation>
    <scope>NUCLEOTIDE SEQUENCE [LARGE SCALE GENOMIC DNA]</scope>
    <source>
        <strain evidence="8 11">EGH7</strain>
    </source>
</reference>
<dbReference type="GO" id="GO:0008961">
    <property type="term" value="F:phosphatidylglycerol-prolipoprotein diacylglyceryl transferase activity"/>
    <property type="evidence" value="ECO:0007669"/>
    <property type="project" value="UniProtKB-UniRule"/>
</dbReference>
<dbReference type="Proteomes" id="UP000702954">
    <property type="component" value="Unassembled WGS sequence"/>
</dbReference>
<keyword evidence="4 7" id="KW-0812">Transmembrane</keyword>
<feature type="transmembrane region" description="Helical" evidence="7">
    <location>
        <begin position="102"/>
        <end position="119"/>
    </location>
</feature>
<feature type="transmembrane region" description="Helical" evidence="7">
    <location>
        <begin position="131"/>
        <end position="150"/>
    </location>
</feature>
<gene>
    <name evidence="7 8" type="primary">lgt</name>
    <name evidence="9" type="ORF">EDD74_10232</name>
    <name evidence="8" type="ORF">FAEUMB_18890</name>
</gene>
<reference evidence="9 10" key="2">
    <citation type="submission" date="2019-03" db="EMBL/GenBank/DDBJ databases">
        <title>Genomic Encyclopedia of Type Strains, Phase IV (KMG-IV): sequencing the most valuable type-strain genomes for metagenomic binning, comparative biology and taxonomic classification.</title>
        <authorList>
            <person name="Goeker M."/>
        </authorList>
    </citation>
    <scope>NUCLEOTIDE SEQUENCE [LARGE SCALE GENOMIC DNA]</scope>
    <source>
        <strain evidence="9 10">DSM 103426</strain>
    </source>
</reference>
<dbReference type="InterPro" id="IPR001640">
    <property type="entry name" value="Lgt"/>
</dbReference>
<dbReference type="EMBL" id="SLZV01000002">
    <property type="protein sequence ID" value="TCS69865.1"/>
    <property type="molecule type" value="Genomic_DNA"/>
</dbReference>
<sequence>MNMNINFPHLGIELEHVGRSISIFGFHITYYGMLIGLALVAGIFITIYFAVKSRQNIEHYLDLVIGTVLWGVVGARLYYVLFSWDRYQGHFFRIFNLRQGGLAFYGSLMAAVLFTVFYAKRKRENSMRLLDTATVGLIAGQIIGRFGNFFNRESFGGYTDGLFAMQLPVDAVRTADITEKMREHIVELEGISYIQVHPAFLYEMVWNILILVLVLLYYKKKMFEGELFLIYIALYGIGRTWIEALRVDKLHLPFGNLPVSLIFAVVSAAVSIVLIIHFRKEVERKKQMEKRRQLRRECETERH</sequence>
<organism evidence="9 10">
    <name type="scientific">Faecalimonas umbilicata</name>
    <dbReference type="NCBI Taxonomy" id="1912855"/>
    <lineage>
        <taxon>Bacteria</taxon>
        <taxon>Bacillati</taxon>
        <taxon>Bacillota</taxon>
        <taxon>Clostridia</taxon>
        <taxon>Lachnospirales</taxon>
        <taxon>Lachnospiraceae</taxon>
        <taxon>Faecalimonas</taxon>
    </lineage>
</organism>
<comment type="subcellular location">
    <subcellularLocation>
        <location evidence="7">Cell membrane</location>
        <topology evidence="7">Multi-pass membrane protein</topology>
    </subcellularLocation>
</comment>
<feature type="transmembrane region" description="Helical" evidence="7">
    <location>
        <begin position="28"/>
        <end position="51"/>
    </location>
</feature>
<comment type="similarity">
    <text evidence="1 7">Belongs to the Lgt family.</text>
</comment>
<feature type="transmembrane region" description="Helical" evidence="7">
    <location>
        <begin position="225"/>
        <end position="242"/>
    </location>
</feature>
<keyword evidence="9" id="KW-0449">Lipoprotein</keyword>
<evidence type="ECO:0000313" key="10">
    <source>
        <dbReference type="Proteomes" id="UP000294613"/>
    </source>
</evidence>
<comment type="pathway">
    <text evidence="7">Protein modification; lipoprotein biosynthesis (diacylglyceryl transfer).</text>
</comment>
<dbReference type="PROSITE" id="PS01311">
    <property type="entry name" value="LGT"/>
    <property type="match status" value="1"/>
</dbReference>
<keyword evidence="6 7" id="KW-0472">Membrane</keyword>
<dbReference type="EMBL" id="BHEO01000008">
    <property type="protein sequence ID" value="GBU05348.1"/>
    <property type="molecule type" value="Genomic_DNA"/>
</dbReference>
<evidence type="ECO:0000256" key="6">
    <source>
        <dbReference type="ARBA" id="ARBA00023136"/>
    </source>
</evidence>
<evidence type="ECO:0000313" key="9">
    <source>
        <dbReference type="EMBL" id="TCS69865.1"/>
    </source>
</evidence>
<feature type="transmembrane region" description="Helical" evidence="7">
    <location>
        <begin position="199"/>
        <end position="218"/>
    </location>
</feature>
<dbReference type="GO" id="GO:0042158">
    <property type="term" value="P:lipoprotein biosynthetic process"/>
    <property type="evidence" value="ECO:0007669"/>
    <property type="project" value="UniProtKB-UniRule"/>
</dbReference>
<dbReference type="EC" id="2.5.1.145" evidence="7"/>
<evidence type="ECO:0000313" key="11">
    <source>
        <dbReference type="Proteomes" id="UP000702954"/>
    </source>
</evidence>
<evidence type="ECO:0000256" key="4">
    <source>
        <dbReference type="ARBA" id="ARBA00022692"/>
    </source>
</evidence>
<evidence type="ECO:0000313" key="8">
    <source>
        <dbReference type="EMBL" id="GBU05348.1"/>
    </source>
</evidence>
<dbReference type="PANTHER" id="PTHR30589:SF0">
    <property type="entry name" value="PHOSPHATIDYLGLYCEROL--PROLIPOPROTEIN DIACYLGLYCERYL TRANSFERASE"/>
    <property type="match status" value="1"/>
</dbReference>
<dbReference type="Pfam" id="PF01790">
    <property type="entry name" value="LGT"/>
    <property type="match status" value="1"/>
</dbReference>
<dbReference type="PANTHER" id="PTHR30589">
    <property type="entry name" value="PROLIPOPROTEIN DIACYLGLYCERYL TRANSFERASE"/>
    <property type="match status" value="1"/>
</dbReference>
<evidence type="ECO:0000256" key="7">
    <source>
        <dbReference type="HAMAP-Rule" id="MF_01147"/>
    </source>
</evidence>
<comment type="catalytic activity">
    <reaction evidence="7">
        <text>L-cysteinyl-[prolipoprotein] + a 1,2-diacyl-sn-glycero-3-phospho-(1'-sn-glycerol) = an S-1,2-diacyl-sn-glyceryl-L-cysteinyl-[prolipoprotein] + sn-glycerol 1-phosphate + H(+)</text>
        <dbReference type="Rhea" id="RHEA:56712"/>
        <dbReference type="Rhea" id="RHEA-COMP:14679"/>
        <dbReference type="Rhea" id="RHEA-COMP:14680"/>
        <dbReference type="ChEBI" id="CHEBI:15378"/>
        <dbReference type="ChEBI" id="CHEBI:29950"/>
        <dbReference type="ChEBI" id="CHEBI:57685"/>
        <dbReference type="ChEBI" id="CHEBI:64716"/>
        <dbReference type="ChEBI" id="CHEBI:140658"/>
        <dbReference type="EC" id="2.5.1.145"/>
    </reaction>
</comment>
<dbReference type="NCBIfam" id="TIGR00544">
    <property type="entry name" value="lgt"/>
    <property type="match status" value="1"/>
</dbReference>
<evidence type="ECO:0000256" key="5">
    <source>
        <dbReference type="ARBA" id="ARBA00022989"/>
    </source>
</evidence>